<keyword evidence="2 5" id="KW-0808">Transferase</keyword>
<organism evidence="6 7">
    <name type="scientific">Alloscardovia omnicolens F0580</name>
    <dbReference type="NCBI Taxonomy" id="1321816"/>
    <lineage>
        <taxon>Bacteria</taxon>
        <taxon>Bacillati</taxon>
        <taxon>Actinomycetota</taxon>
        <taxon>Actinomycetes</taxon>
        <taxon>Bifidobacteriales</taxon>
        <taxon>Bifidobacteriaceae</taxon>
        <taxon>Alloscardovia</taxon>
    </lineage>
</organism>
<comment type="function">
    <text evidence="5">Specifically methylates the pseudouridine at position 1915 (m3Psi1915) in 23S rRNA.</text>
</comment>
<comment type="similarity">
    <text evidence="4 5">Belongs to the RNA methyltransferase RlmH family.</text>
</comment>
<keyword evidence="3 5" id="KW-0949">S-adenosyl-L-methionine</keyword>
<comment type="subcellular location">
    <subcellularLocation>
        <location evidence="5">Cytoplasm</location>
    </subcellularLocation>
</comment>
<evidence type="ECO:0000256" key="5">
    <source>
        <dbReference type="HAMAP-Rule" id="MF_00658"/>
    </source>
</evidence>
<dbReference type="PANTHER" id="PTHR33603">
    <property type="entry name" value="METHYLTRANSFERASE"/>
    <property type="match status" value="1"/>
</dbReference>
<dbReference type="Pfam" id="PF02590">
    <property type="entry name" value="SPOUT_MTase"/>
    <property type="match status" value="1"/>
</dbReference>
<dbReference type="AlphaFoldDB" id="U1QS27"/>
<evidence type="ECO:0000256" key="4">
    <source>
        <dbReference type="ARBA" id="ARBA00038303"/>
    </source>
</evidence>
<dbReference type="EMBL" id="AWSI01000035">
    <property type="protein sequence ID" value="ERH30280.1"/>
    <property type="molecule type" value="Genomic_DNA"/>
</dbReference>
<feature type="binding site" evidence="5">
    <location>
        <position position="109"/>
    </location>
    <ligand>
        <name>S-adenosyl-L-methionine</name>
        <dbReference type="ChEBI" id="CHEBI:59789"/>
    </ligand>
</feature>
<feature type="binding site" evidence="5">
    <location>
        <begin position="128"/>
        <end position="133"/>
    </location>
    <ligand>
        <name>S-adenosyl-L-methionine</name>
        <dbReference type="ChEBI" id="CHEBI:59789"/>
    </ligand>
</feature>
<reference evidence="6 7" key="1">
    <citation type="submission" date="2013-08" db="EMBL/GenBank/DDBJ databases">
        <authorList>
            <person name="Weinstock G."/>
            <person name="Sodergren E."/>
            <person name="Wylie T."/>
            <person name="Fulton L."/>
            <person name="Fulton R."/>
            <person name="Fronick C."/>
            <person name="O'Laughlin M."/>
            <person name="Godfrey J."/>
            <person name="Miner T."/>
            <person name="Herter B."/>
            <person name="Appelbaum E."/>
            <person name="Cordes M."/>
            <person name="Lek S."/>
            <person name="Wollam A."/>
            <person name="Pepin K.H."/>
            <person name="Palsikar V.B."/>
            <person name="Mitreva M."/>
            <person name="Wilson R.K."/>
        </authorList>
    </citation>
    <scope>NUCLEOTIDE SEQUENCE [LARGE SCALE GENOMIC DNA]</scope>
    <source>
        <strain evidence="6 7">F0580</strain>
    </source>
</reference>
<dbReference type="InterPro" id="IPR029026">
    <property type="entry name" value="tRNA_m1G_MTases_N"/>
</dbReference>
<evidence type="ECO:0000313" key="7">
    <source>
        <dbReference type="Proteomes" id="UP000016519"/>
    </source>
</evidence>
<dbReference type="GO" id="GO:0005737">
    <property type="term" value="C:cytoplasm"/>
    <property type="evidence" value="ECO:0007669"/>
    <property type="project" value="UniProtKB-SubCell"/>
</dbReference>
<protein>
    <recommendedName>
        <fullName evidence="5">Ribosomal RNA large subunit methyltransferase H</fullName>
        <ecNumber evidence="5">2.1.1.177</ecNumber>
    </recommendedName>
    <alternativeName>
        <fullName evidence="5">23S rRNA (pseudouridine1915-N3)-methyltransferase</fullName>
    </alternativeName>
    <alternativeName>
        <fullName evidence="5">23S rRNA m3Psi1915 methyltransferase</fullName>
    </alternativeName>
    <alternativeName>
        <fullName evidence="5">rRNA (pseudouridine-N3-)-methyltransferase RlmH</fullName>
    </alternativeName>
</protein>
<dbReference type="CDD" id="cd18081">
    <property type="entry name" value="RlmH-like"/>
    <property type="match status" value="1"/>
</dbReference>
<dbReference type="STRING" id="419015.HMPREF3214_01151"/>
<accession>U1QS27</accession>
<comment type="catalytic activity">
    <reaction evidence="5">
        <text>pseudouridine(1915) in 23S rRNA + S-adenosyl-L-methionine = N(3)-methylpseudouridine(1915) in 23S rRNA + S-adenosyl-L-homocysteine + H(+)</text>
        <dbReference type="Rhea" id="RHEA:42752"/>
        <dbReference type="Rhea" id="RHEA-COMP:10221"/>
        <dbReference type="Rhea" id="RHEA-COMP:10222"/>
        <dbReference type="ChEBI" id="CHEBI:15378"/>
        <dbReference type="ChEBI" id="CHEBI:57856"/>
        <dbReference type="ChEBI" id="CHEBI:59789"/>
        <dbReference type="ChEBI" id="CHEBI:65314"/>
        <dbReference type="ChEBI" id="CHEBI:74486"/>
        <dbReference type="EC" id="2.1.1.177"/>
    </reaction>
</comment>
<gene>
    <name evidence="5" type="primary">rlmH</name>
    <name evidence="6" type="ORF">HMPREF9244_01164</name>
</gene>
<dbReference type="GO" id="GO:0070038">
    <property type="term" value="F:rRNA (pseudouridine-N3-)-methyltransferase activity"/>
    <property type="evidence" value="ECO:0007669"/>
    <property type="project" value="UniProtKB-UniRule"/>
</dbReference>
<keyword evidence="5" id="KW-0698">rRNA processing</keyword>
<feature type="binding site" evidence="5">
    <location>
        <position position="77"/>
    </location>
    <ligand>
        <name>S-adenosyl-L-methionine</name>
        <dbReference type="ChEBI" id="CHEBI:59789"/>
    </ligand>
</feature>
<keyword evidence="7" id="KW-1185">Reference proteome</keyword>
<dbReference type="SUPFAM" id="SSF75217">
    <property type="entry name" value="alpha/beta knot"/>
    <property type="match status" value="1"/>
</dbReference>
<proteinExistence type="inferred from homology"/>
<dbReference type="Proteomes" id="UP000016519">
    <property type="component" value="Unassembled WGS sequence"/>
</dbReference>
<dbReference type="HOGENOM" id="CLU_100552_0_0_11"/>
<dbReference type="Gene3D" id="3.40.1280.10">
    <property type="match status" value="1"/>
</dbReference>
<dbReference type="EC" id="2.1.1.177" evidence="5"/>
<comment type="caution">
    <text evidence="6">The sequence shown here is derived from an EMBL/GenBank/DDBJ whole genome shotgun (WGS) entry which is preliminary data.</text>
</comment>
<keyword evidence="1 5" id="KW-0489">Methyltransferase</keyword>
<name>U1QS27_9BIFI</name>
<comment type="subunit">
    <text evidence="5">Homodimer.</text>
</comment>
<evidence type="ECO:0000313" key="6">
    <source>
        <dbReference type="EMBL" id="ERH30280.1"/>
    </source>
</evidence>
<evidence type="ECO:0000256" key="2">
    <source>
        <dbReference type="ARBA" id="ARBA00022679"/>
    </source>
</evidence>
<dbReference type="PIRSF" id="PIRSF004505">
    <property type="entry name" value="MT_bac"/>
    <property type="match status" value="1"/>
</dbReference>
<dbReference type="HAMAP" id="MF_00658">
    <property type="entry name" value="23SrRNA_methyltr_H"/>
    <property type="match status" value="1"/>
</dbReference>
<sequence length="160" mass="17919">MMKIKIIAVGKLKEKYWKQAIDEYVKRLGAYCTIDIVELSDEKTPDKASAKEDEHILATEGERILGKIGHDDYVIALAIEGTLITSEALASQLEKLSVHGTSKITFVIGGSLGLSPQVKQRANELISFGRITLPHQLARVVLSEQIYRAYRIMNHQAYHK</sequence>
<dbReference type="InterPro" id="IPR029028">
    <property type="entry name" value="Alpha/beta_knot_MTases"/>
</dbReference>
<dbReference type="NCBIfam" id="NF000985">
    <property type="entry name" value="PRK00103.1-3"/>
    <property type="match status" value="1"/>
</dbReference>
<dbReference type="InterPro" id="IPR003742">
    <property type="entry name" value="RlmH-like"/>
</dbReference>
<dbReference type="NCBIfam" id="TIGR00246">
    <property type="entry name" value="tRNA_RlmH_YbeA"/>
    <property type="match status" value="1"/>
</dbReference>
<evidence type="ECO:0000256" key="3">
    <source>
        <dbReference type="ARBA" id="ARBA00022691"/>
    </source>
</evidence>
<evidence type="ECO:0000256" key="1">
    <source>
        <dbReference type="ARBA" id="ARBA00022603"/>
    </source>
</evidence>
<dbReference type="PANTHER" id="PTHR33603:SF1">
    <property type="entry name" value="RIBOSOMAL RNA LARGE SUBUNIT METHYLTRANSFERASE H"/>
    <property type="match status" value="1"/>
</dbReference>
<dbReference type="PATRIC" id="fig|1321816.3.peg.1025"/>
<keyword evidence="5" id="KW-0963">Cytoplasm</keyword>